<dbReference type="AlphaFoldDB" id="A0A645BE26"/>
<organism evidence="1">
    <name type="scientific">bioreactor metagenome</name>
    <dbReference type="NCBI Taxonomy" id="1076179"/>
    <lineage>
        <taxon>unclassified sequences</taxon>
        <taxon>metagenomes</taxon>
        <taxon>ecological metagenomes</taxon>
    </lineage>
</organism>
<accession>A0A645BE26</accession>
<proteinExistence type="predicted"/>
<sequence length="32" mass="3578">MDEAQERGWGEETCSVYAEKTSYTSIGGEEAY</sequence>
<name>A0A645BE26_9ZZZZ</name>
<comment type="caution">
    <text evidence="1">The sequence shown here is derived from an EMBL/GenBank/DDBJ whole genome shotgun (WGS) entry which is preliminary data.</text>
</comment>
<protein>
    <submittedName>
        <fullName evidence="1">Uncharacterized protein</fullName>
    </submittedName>
</protein>
<dbReference type="EMBL" id="VSSQ01019507">
    <property type="protein sequence ID" value="MPM63597.1"/>
    <property type="molecule type" value="Genomic_DNA"/>
</dbReference>
<gene>
    <name evidence="1" type="ORF">SDC9_110478</name>
</gene>
<evidence type="ECO:0000313" key="1">
    <source>
        <dbReference type="EMBL" id="MPM63597.1"/>
    </source>
</evidence>
<reference evidence="1" key="1">
    <citation type="submission" date="2019-08" db="EMBL/GenBank/DDBJ databases">
        <authorList>
            <person name="Kucharzyk K."/>
            <person name="Murdoch R.W."/>
            <person name="Higgins S."/>
            <person name="Loffler F."/>
        </authorList>
    </citation>
    <scope>NUCLEOTIDE SEQUENCE</scope>
</reference>